<dbReference type="AlphaFoldDB" id="A0A8S2UQM7"/>
<name>A0A8S2UQM7_9BILA</name>
<dbReference type="EMBL" id="CAJOBJ010047507">
    <property type="protein sequence ID" value="CAF4357705.1"/>
    <property type="molecule type" value="Genomic_DNA"/>
</dbReference>
<feature type="non-terminal residue" evidence="1">
    <location>
        <position position="1"/>
    </location>
</feature>
<dbReference type="Proteomes" id="UP000681720">
    <property type="component" value="Unassembled WGS sequence"/>
</dbReference>
<reference evidence="1" key="1">
    <citation type="submission" date="2021-02" db="EMBL/GenBank/DDBJ databases">
        <authorList>
            <person name="Nowell W R."/>
        </authorList>
    </citation>
    <scope>NUCLEOTIDE SEQUENCE</scope>
</reference>
<gene>
    <name evidence="1" type="ORF">GIL414_LOCUS28257</name>
</gene>
<comment type="caution">
    <text evidence="1">The sequence shown here is derived from an EMBL/GenBank/DDBJ whole genome shotgun (WGS) entry which is preliminary data.</text>
</comment>
<accession>A0A8S2UQM7</accession>
<protein>
    <submittedName>
        <fullName evidence="1">Uncharacterized protein</fullName>
    </submittedName>
</protein>
<evidence type="ECO:0000313" key="1">
    <source>
        <dbReference type="EMBL" id="CAF4357705.1"/>
    </source>
</evidence>
<organism evidence="1 2">
    <name type="scientific">Rotaria magnacalcarata</name>
    <dbReference type="NCBI Taxonomy" id="392030"/>
    <lineage>
        <taxon>Eukaryota</taxon>
        <taxon>Metazoa</taxon>
        <taxon>Spiralia</taxon>
        <taxon>Gnathifera</taxon>
        <taxon>Rotifera</taxon>
        <taxon>Eurotatoria</taxon>
        <taxon>Bdelloidea</taxon>
        <taxon>Philodinida</taxon>
        <taxon>Philodinidae</taxon>
        <taxon>Rotaria</taxon>
    </lineage>
</organism>
<sequence length="99" mass="11279">NERLTNYSNLPHDHQRILGGNLQFYTQLLPSADRLLYQSLPRFLPLPSADDSNQISTISSTSNTILFDVNQQPIDFRKTNSWMLRLADISTTEISEVLA</sequence>
<proteinExistence type="predicted"/>
<evidence type="ECO:0000313" key="2">
    <source>
        <dbReference type="Proteomes" id="UP000681720"/>
    </source>
</evidence>
<feature type="non-terminal residue" evidence="1">
    <location>
        <position position="99"/>
    </location>
</feature>